<dbReference type="InterPro" id="IPR014710">
    <property type="entry name" value="RmlC-like_jellyroll"/>
</dbReference>
<keyword evidence="3" id="KW-1185">Reference proteome</keyword>
<comment type="caution">
    <text evidence="2">The sequence shown here is derived from an EMBL/GenBank/DDBJ whole genome shotgun (WGS) entry which is preliminary data.</text>
</comment>
<protein>
    <submittedName>
        <fullName evidence="2">Cupin domain-containing protein</fullName>
    </submittedName>
</protein>
<organism evidence="2 3">
    <name type="scientific">Paraburkholderia silviterrae</name>
    <dbReference type="NCBI Taxonomy" id="2528715"/>
    <lineage>
        <taxon>Bacteria</taxon>
        <taxon>Pseudomonadati</taxon>
        <taxon>Pseudomonadota</taxon>
        <taxon>Betaproteobacteria</taxon>
        <taxon>Burkholderiales</taxon>
        <taxon>Burkholderiaceae</taxon>
        <taxon>Paraburkholderia</taxon>
    </lineage>
</organism>
<dbReference type="InterPro" id="IPR013096">
    <property type="entry name" value="Cupin_2"/>
</dbReference>
<dbReference type="Pfam" id="PF07883">
    <property type="entry name" value="Cupin_2"/>
    <property type="match status" value="1"/>
</dbReference>
<proteinExistence type="predicted"/>
<name>A0A4R5M0S8_9BURK</name>
<dbReference type="PANTHER" id="PTHR36156">
    <property type="entry name" value="SLR2101 PROTEIN"/>
    <property type="match status" value="1"/>
</dbReference>
<reference evidence="2 3" key="1">
    <citation type="submission" date="2019-03" db="EMBL/GenBank/DDBJ databases">
        <title>Paraburkholderia sp. 4M-K11, isolated from subtropical forest soil.</title>
        <authorList>
            <person name="Gao Z.-H."/>
            <person name="Qiu L.-H."/>
        </authorList>
    </citation>
    <scope>NUCLEOTIDE SEQUENCE [LARGE SCALE GENOMIC DNA]</scope>
    <source>
        <strain evidence="2 3">4M-K11</strain>
    </source>
</reference>
<dbReference type="AlphaFoldDB" id="A0A4R5M0S8"/>
<dbReference type="Gene3D" id="2.60.120.10">
    <property type="entry name" value="Jelly Rolls"/>
    <property type="match status" value="1"/>
</dbReference>
<evidence type="ECO:0000313" key="3">
    <source>
        <dbReference type="Proteomes" id="UP000295722"/>
    </source>
</evidence>
<dbReference type="InterPro" id="IPR011051">
    <property type="entry name" value="RmlC_Cupin_sf"/>
</dbReference>
<evidence type="ECO:0000259" key="1">
    <source>
        <dbReference type="Pfam" id="PF07883"/>
    </source>
</evidence>
<accession>A0A4R5M0S8</accession>
<dbReference type="EMBL" id="SMRP01000027">
    <property type="protein sequence ID" value="TDG18814.1"/>
    <property type="molecule type" value="Genomic_DNA"/>
</dbReference>
<dbReference type="RefSeq" id="WP_133199048.1">
    <property type="nucleotide sequence ID" value="NZ_JBHUCW010000010.1"/>
</dbReference>
<dbReference type="PANTHER" id="PTHR36156:SF2">
    <property type="entry name" value="CUPIN TYPE-2 DOMAIN-CONTAINING PROTEIN"/>
    <property type="match status" value="1"/>
</dbReference>
<dbReference type="InterPro" id="IPR047142">
    <property type="entry name" value="OryJ/VirC-like"/>
</dbReference>
<dbReference type="Proteomes" id="UP000295722">
    <property type="component" value="Unassembled WGS sequence"/>
</dbReference>
<gene>
    <name evidence="2" type="ORF">EYW47_33205</name>
</gene>
<dbReference type="CDD" id="cd02231">
    <property type="entry name" value="cupin_BLL6423-like"/>
    <property type="match status" value="1"/>
</dbReference>
<feature type="domain" description="Cupin type-2" evidence="1">
    <location>
        <begin position="78"/>
        <end position="145"/>
    </location>
</feature>
<dbReference type="Gene3D" id="2.20.70.150">
    <property type="match status" value="1"/>
</dbReference>
<dbReference type="SUPFAM" id="SSF51182">
    <property type="entry name" value="RmlC-like cupins"/>
    <property type="match status" value="1"/>
</dbReference>
<dbReference type="OrthoDB" id="713485at2"/>
<evidence type="ECO:0000313" key="2">
    <source>
        <dbReference type="EMBL" id="TDG18814.1"/>
    </source>
</evidence>
<sequence>MFNAKPDIRRIVTSHDADGKSVVWIDGVAANSKRPTPKTTTTLIWATNETPADFLSETDSGEQELGVPPPASGSRFSVVEFEVGNEPHGLHRTDSIDYVICLAGELELMLDSQSVTVRPGDIVVQRGTRHAWINRGAVPARIAVVLIDGNPKRVDSLSGAQFAP</sequence>